<evidence type="ECO:0000313" key="3">
    <source>
        <dbReference type="Proteomes" id="UP000711736"/>
    </source>
</evidence>
<organism evidence="2 3">
    <name type="scientific">Bifidobacterium colobi</name>
    <dbReference type="NCBI Taxonomy" id="2809026"/>
    <lineage>
        <taxon>Bacteria</taxon>
        <taxon>Bacillati</taxon>
        <taxon>Actinomycetota</taxon>
        <taxon>Actinomycetes</taxon>
        <taxon>Bifidobacteriales</taxon>
        <taxon>Bifidobacteriaceae</taxon>
        <taxon>Bifidobacterium</taxon>
    </lineage>
</organism>
<evidence type="ECO:0000313" key="2">
    <source>
        <dbReference type="EMBL" id="MBT1174682.1"/>
    </source>
</evidence>
<keyword evidence="3" id="KW-1185">Reference proteome</keyword>
<proteinExistence type="predicted"/>
<gene>
    <name evidence="2" type="ORF">JS530_04050</name>
</gene>
<accession>A0ABS5UUF2</accession>
<sequence length="197" mass="22942">MSFRTENGWVQGERTLALWAWLTRIKHTLVFASCISCLGMFVVTFLDGIMMHDFPQIKEAVVAFCIVIPLLGACAWAAFRLQHRPISALAIRPRWGGVDLMAAQSRLSAGGEWYDYRIRFIMFRAFDAMEFTIPCEYQGQLRQAVMEIRNGWIRMKGLRELTERERWATDFERSGYPLLDPRTTYDYETNMLIVKQP</sequence>
<feature type="transmembrane region" description="Helical" evidence="1">
    <location>
        <begin position="29"/>
        <end position="49"/>
    </location>
</feature>
<keyword evidence="1" id="KW-1133">Transmembrane helix</keyword>
<feature type="transmembrane region" description="Helical" evidence="1">
    <location>
        <begin position="61"/>
        <end position="79"/>
    </location>
</feature>
<protein>
    <submittedName>
        <fullName evidence="2">Uncharacterized protein</fullName>
    </submittedName>
</protein>
<comment type="caution">
    <text evidence="2">The sequence shown here is derived from an EMBL/GenBank/DDBJ whole genome shotgun (WGS) entry which is preliminary data.</text>
</comment>
<keyword evidence="1" id="KW-0812">Transmembrane</keyword>
<reference evidence="2 3" key="1">
    <citation type="journal article" date="2021" name="Environ. Microbiol.">
        <title>Genetic insights into the dark matter of the mammalian gut microbiota through targeted genome reconstruction.</title>
        <authorList>
            <person name="Lugli G.A."/>
            <person name="Alessandri G."/>
            <person name="Milani C."/>
            <person name="Viappiani A."/>
            <person name="Fontana F."/>
            <person name="Tarracchini C."/>
            <person name="Mancabelli L."/>
            <person name="Argentini C."/>
            <person name="Ruiz L."/>
            <person name="Margolles A."/>
            <person name="van Sinderen D."/>
            <person name="Turroni F."/>
            <person name="Ventura M."/>
        </authorList>
    </citation>
    <scope>NUCLEOTIDE SEQUENCE [LARGE SCALE GENOMIC DNA]</scope>
    <source>
        <strain evidence="2 3">LC6</strain>
    </source>
</reference>
<dbReference type="Proteomes" id="UP000711736">
    <property type="component" value="Unassembled WGS sequence"/>
</dbReference>
<keyword evidence="1" id="KW-0472">Membrane</keyword>
<name>A0ABS5UUF2_9BIFI</name>
<evidence type="ECO:0000256" key="1">
    <source>
        <dbReference type="SAM" id="Phobius"/>
    </source>
</evidence>
<dbReference type="EMBL" id="JAFEJU010000002">
    <property type="protein sequence ID" value="MBT1174682.1"/>
    <property type="molecule type" value="Genomic_DNA"/>
</dbReference>